<evidence type="ECO:0000313" key="3">
    <source>
        <dbReference type="Proteomes" id="UP001152519"/>
    </source>
</evidence>
<dbReference type="Proteomes" id="UP001152519">
    <property type="component" value="Unassembled WGS sequence"/>
</dbReference>
<accession>A0A9W4E5H0</accession>
<dbReference type="EMBL" id="CAJSLV010000050">
    <property type="protein sequence ID" value="CAG6393654.1"/>
    <property type="molecule type" value="Genomic_DNA"/>
</dbReference>
<dbReference type="AlphaFoldDB" id="A0A9W4E5H0"/>
<feature type="region of interest" description="Disordered" evidence="1">
    <location>
        <begin position="1"/>
        <end position="133"/>
    </location>
</feature>
<feature type="compositionally biased region" description="Low complexity" evidence="1">
    <location>
        <begin position="88"/>
        <end position="101"/>
    </location>
</feature>
<protein>
    <submittedName>
        <fullName evidence="2">Uncharacterized protein</fullName>
    </submittedName>
</protein>
<feature type="compositionally biased region" description="Low complexity" evidence="1">
    <location>
        <begin position="27"/>
        <end position="42"/>
    </location>
</feature>
<reference evidence="2" key="1">
    <citation type="submission" date="2021-05" db="EMBL/GenBank/DDBJ databases">
        <authorList>
            <person name="Arsene-Ploetze F."/>
        </authorList>
    </citation>
    <scope>NUCLEOTIDE SEQUENCE</scope>
    <source>
        <strain evidence="2">DSM 42138</strain>
    </source>
</reference>
<comment type="caution">
    <text evidence="2">The sequence shown here is derived from an EMBL/GenBank/DDBJ whole genome shotgun (WGS) entry which is preliminary data.</text>
</comment>
<organism evidence="2 3">
    <name type="scientific">Actinacidiphila cocklensis</name>
    <dbReference type="NCBI Taxonomy" id="887465"/>
    <lineage>
        <taxon>Bacteria</taxon>
        <taxon>Bacillati</taxon>
        <taxon>Actinomycetota</taxon>
        <taxon>Actinomycetes</taxon>
        <taxon>Kitasatosporales</taxon>
        <taxon>Streptomycetaceae</taxon>
        <taxon>Actinacidiphila</taxon>
    </lineage>
</organism>
<feature type="compositionally biased region" description="Basic residues" evidence="1">
    <location>
        <begin position="116"/>
        <end position="127"/>
    </location>
</feature>
<evidence type="ECO:0000256" key="1">
    <source>
        <dbReference type="SAM" id="MobiDB-lite"/>
    </source>
</evidence>
<proteinExistence type="predicted"/>
<evidence type="ECO:0000313" key="2">
    <source>
        <dbReference type="EMBL" id="CAG6393654.1"/>
    </source>
</evidence>
<sequence>MAGPIAGTRTVGPQGGQRPLGDWRCCRPASARPSTPPAAGRPLAATMRSASSRFVARTEQRHVTRRHVSPQSQPPHRMPLPARRIQHTSAATSAISTGSTSRDPRRGRRSPSQWRARQRSGRPRRCKSSVAEP</sequence>
<gene>
    <name evidence="2" type="ORF">SCOCK_210094</name>
</gene>
<keyword evidence="3" id="KW-1185">Reference proteome</keyword>
<name>A0A9W4E5H0_9ACTN</name>